<accession>W4M687</accession>
<protein>
    <submittedName>
        <fullName evidence="2">Uncharacterized protein</fullName>
    </submittedName>
</protein>
<dbReference type="EMBL" id="AZHX01001029">
    <property type="protein sequence ID" value="ETX05157.1"/>
    <property type="molecule type" value="Genomic_DNA"/>
</dbReference>
<feature type="transmembrane region" description="Helical" evidence="1">
    <location>
        <begin position="12"/>
        <end position="32"/>
    </location>
</feature>
<dbReference type="AlphaFoldDB" id="W4M687"/>
<proteinExistence type="predicted"/>
<feature type="transmembrane region" description="Helical" evidence="1">
    <location>
        <begin position="44"/>
        <end position="62"/>
    </location>
</feature>
<dbReference type="HOGENOM" id="CLU_1955607_0_0_7"/>
<keyword evidence="3" id="KW-1185">Reference proteome</keyword>
<comment type="caution">
    <text evidence="2">The sequence shown here is derived from an EMBL/GenBank/DDBJ whole genome shotgun (WGS) entry which is preliminary data.</text>
</comment>
<evidence type="ECO:0000313" key="2">
    <source>
        <dbReference type="EMBL" id="ETX05157.1"/>
    </source>
</evidence>
<gene>
    <name evidence="2" type="ORF">ETSY2_24645</name>
</gene>
<evidence type="ECO:0000256" key="1">
    <source>
        <dbReference type="SAM" id="Phobius"/>
    </source>
</evidence>
<keyword evidence="1" id="KW-0472">Membrane</keyword>
<reference evidence="2 3" key="1">
    <citation type="journal article" date="2014" name="Nature">
        <title>An environmental bacterial taxon with a large and distinct metabolic repertoire.</title>
        <authorList>
            <person name="Wilson M.C."/>
            <person name="Mori T."/>
            <person name="Ruckert C."/>
            <person name="Uria A.R."/>
            <person name="Helf M.J."/>
            <person name="Takada K."/>
            <person name="Gernert C."/>
            <person name="Steffens U.A."/>
            <person name="Heycke N."/>
            <person name="Schmitt S."/>
            <person name="Rinke C."/>
            <person name="Helfrich E.J."/>
            <person name="Brachmann A.O."/>
            <person name="Gurgui C."/>
            <person name="Wakimoto T."/>
            <person name="Kracht M."/>
            <person name="Crusemann M."/>
            <person name="Hentschel U."/>
            <person name="Abe I."/>
            <person name="Matsunaga S."/>
            <person name="Kalinowski J."/>
            <person name="Takeyama H."/>
            <person name="Piel J."/>
        </authorList>
    </citation>
    <scope>NUCLEOTIDE SEQUENCE [LARGE SCALE GENOMIC DNA]</scope>
    <source>
        <strain evidence="3">TSY2</strain>
    </source>
</reference>
<keyword evidence="1" id="KW-0812">Transmembrane</keyword>
<evidence type="ECO:0000313" key="3">
    <source>
        <dbReference type="Proteomes" id="UP000019140"/>
    </source>
</evidence>
<organism evidence="2 3">
    <name type="scientific">Candidatus Entotheonella gemina</name>
    <dbReference type="NCBI Taxonomy" id="1429439"/>
    <lineage>
        <taxon>Bacteria</taxon>
        <taxon>Pseudomonadati</taxon>
        <taxon>Nitrospinota/Tectimicrobiota group</taxon>
        <taxon>Candidatus Tectimicrobiota</taxon>
        <taxon>Candidatus Entotheonellia</taxon>
        <taxon>Candidatus Entotheonellales</taxon>
        <taxon>Candidatus Entotheonellaceae</taxon>
        <taxon>Candidatus Entotheonella</taxon>
    </lineage>
</organism>
<name>W4M687_9BACT</name>
<keyword evidence="1" id="KW-1133">Transmembrane helix</keyword>
<dbReference type="Proteomes" id="UP000019140">
    <property type="component" value="Unassembled WGS sequence"/>
</dbReference>
<sequence length="128" mass="14113">MLGSKSEVADAKSAPTLLPLAVTVGFLVFLVTSGTPDGFNGVQGFFVGLVGTLVLGGLFLFIDAKNERNRSYQDDLDDMRKTLCEMKLCREKLSDISPDEMVITCQHCEHKIHVSLRHRHKSSSSDQD</sequence>